<accession>A0AAV4I3S6</accession>
<keyword evidence="3" id="KW-1185">Reference proteome</keyword>
<reference evidence="2 3" key="1">
    <citation type="journal article" date="2021" name="Elife">
        <title>Chloroplast acquisition without the gene transfer in kleptoplastic sea slugs, Plakobranchus ocellatus.</title>
        <authorList>
            <person name="Maeda T."/>
            <person name="Takahashi S."/>
            <person name="Yoshida T."/>
            <person name="Shimamura S."/>
            <person name="Takaki Y."/>
            <person name="Nagai Y."/>
            <person name="Toyoda A."/>
            <person name="Suzuki Y."/>
            <person name="Arimoto A."/>
            <person name="Ishii H."/>
            <person name="Satoh N."/>
            <person name="Nishiyama T."/>
            <person name="Hasebe M."/>
            <person name="Maruyama T."/>
            <person name="Minagawa J."/>
            <person name="Obokata J."/>
            <person name="Shigenobu S."/>
        </authorList>
    </citation>
    <scope>NUCLEOTIDE SEQUENCE [LARGE SCALE GENOMIC DNA]</scope>
</reference>
<gene>
    <name evidence="2" type="ORF">ElyMa_001170600</name>
</gene>
<feature type="region of interest" description="Disordered" evidence="1">
    <location>
        <begin position="31"/>
        <end position="77"/>
    </location>
</feature>
<protein>
    <submittedName>
        <fullName evidence="2">Uncharacterized protein</fullName>
    </submittedName>
</protein>
<sequence length="111" mass="11905">MQQRMHAAGYQLMVEAIDRMVGEALLLRHSMNLPDREQDDIDGDARDSRKGARAAEAKSKGDAGKDKGKGQAKDAKAAKGGAYNILGEMLEKMDTIFAALKDPAADDGLDS</sequence>
<dbReference type="EMBL" id="BMAT01002304">
    <property type="protein sequence ID" value="GFS04276.1"/>
    <property type="molecule type" value="Genomic_DNA"/>
</dbReference>
<evidence type="ECO:0000313" key="3">
    <source>
        <dbReference type="Proteomes" id="UP000762676"/>
    </source>
</evidence>
<evidence type="ECO:0000256" key="1">
    <source>
        <dbReference type="SAM" id="MobiDB-lite"/>
    </source>
</evidence>
<organism evidence="2 3">
    <name type="scientific">Elysia marginata</name>
    <dbReference type="NCBI Taxonomy" id="1093978"/>
    <lineage>
        <taxon>Eukaryota</taxon>
        <taxon>Metazoa</taxon>
        <taxon>Spiralia</taxon>
        <taxon>Lophotrochozoa</taxon>
        <taxon>Mollusca</taxon>
        <taxon>Gastropoda</taxon>
        <taxon>Heterobranchia</taxon>
        <taxon>Euthyneura</taxon>
        <taxon>Panpulmonata</taxon>
        <taxon>Sacoglossa</taxon>
        <taxon>Placobranchoidea</taxon>
        <taxon>Plakobranchidae</taxon>
        <taxon>Elysia</taxon>
    </lineage>
</organism>
<name>A0AAV4I3S6_9GAST</name>
<dbReference type="AlphaFoldDB" id="A0AAV4I3S6"/>
<dbReference type="Proteomes" id="UP000762676">
    <property type="component" value="Unassembled WGS sequence"/>
</dbReference>
<evidence type="ECO:0000313" key="2">
    <source>
        <dbReference type="EMBL" id="GFS04276.1"/>
    </source>
</evidence>
<comment type="caution">
    <text evidence="2">The sequence shown here is derived from an EMBL/GenBank/DDBJ whole genome shotgun (WGS) entry which is preliminary data.</text>
</comment>
<proteinExistence type="predicted"/>
<feature type="compositionally biased region" description="Basic and acidic residues" evidence="1">
    <location>
        <begin position="43"/>
        <end position="77"/>
    </location>
</feature>